<evidence type="ECO:0000313" key="2">
    <source>
        <dbReference type="EMBL" id="KAF7377340.1"/>
    </source>
</evidence>
<evidence type="ECO:0000256" key="1">
    <source>
        <dbReference type="SAM" id="MobiDB-lite"/>
    </source>
</evidence>
<sequence>MPDHPKKPKPSSRGKFKHKRDQLSSTLKEGLHKPSSKLSPAASPPSSRSATPAPSNRQGDKTHALVPGALQSEPNSSKQEEDKAVGPKMAENTQKHSPVPSLQSTTPVPTSSQGSSAGQAYTVF</sequence>
<dbReference type="EMBL" id="JACAZH010000001">
    <property type="protein sequence ID" value="KAF7377340.1"/>
    <property type="molecule type" value="Genomic_DNA"/>
</dbReference>
<name>A0A8H6ZE38_9AGAR</name>
<feature type="compositionally biased region" description="Basic residues" evidence="1">
    <location>
        <begin position="1"/>
        <end position="20"/>
    </location>
</feature>
<dbReference type="Proteomes" id="UP000623467">
    <property type="component" value="Unassembled WGS sequence"/>
</dbReference>
<accession>A0A8H6ZE38</accession>
<comment type="caution">
    <text evidence="2">The sequence shown here is derived from an EMBL/GenBank/DDBJ whole genome shotgun (WGS) entry which is preliminary data.</text>
</comment>
<proteinExistence type="predicted"/>
<dbReference type="AlphaFoldDB" id="A0A8H6ZE38"/>
<evidence type="ECO:0000313" key="3">
    <source>
        <dbReference type="Proteomes" id="UP000623467"/>
    </source>
</evidence>
<gene>
    <name evidence="2" type="ORF">MSAN_00155000</name>
</gene>
<organism evidence="2 3">
    <name type="scientific">Mycena sanguinolenta</name>
    <dbReference type="NCBI Taxonomy" id="230812"/>
    <lineage>
        <taxon>Eukaryota</taxon>
        <taxon>Fungi</taxon>
        <taxon>Dikarya</taxon>
        <taxon>Basidiomycota</taxon>
        <taxon>Agaricomycotina</taxon>
        <taxon>Agaricomycetes</taxon>
        <taxon>Agaricomycetidae</taxon>
        <taxon>Agaricales</taxon>
        <taxon>Marasmiineae</taxon>
        <taxon>Mycenaceae</taxon>
        <taxon>Mycena</taxon>
    </lineage>
</organism>
<keyword evidence="3" id="KW-1185">Reference proteome</keyword>
<feature type="compositionally biased region" description="Polar residues" evidence="1">
    <location>
        <begin position="91"/>
        <end position="124"/>
    </location>
</feature>
<protein>
    <submittedName>
        <fullName evidence="2">Uncharacterized protein</fullName>
    </submittedName>
</protein>
<feature type="compositionally biased region" description="Low complexity" evidence="1">
    <location>
        <begin position="36"/>
        <end position="55"/>
    </location>
</feature>
<reference evidence="2" key="1">
    <citation type="submission" date="2020-05" db="EMBL/GenBank/DDBJ databases">
        <title>Mycena genomes resolve the evolution of fungal bioluminescence.</title>
        <authorList>
            <person name="Tsai I.J."/>
        </authorList>
    </citation>
    <scope>NUCLEOTIDE SEQUENCE</scope>
    <source>
        <strain evidence="2">160909Yilan</strain>
    </source>
</reference>
<feature type="region of interest" description="Disordered" evidence="1">
    <location>
        <begin position="1"/>
        <end position="124"/>
    </location>
</feature>